<reference evidence="2 3" key="1">
    <citation type="submission" date="2023-01" db="EMBL/GenBank/DDBJ databases">
        <title>Minimal conservation of predation-associated metabolite biosynthetic gene clusters underscores biosynthetic potential of Myxococcota including descriptions for ten novel species: Archangium lansinium sp. nov., Myxococcus landrumus sp. nov., Nannocystis bai.</title>
        <authorList>
            <person name="Ahearne A."/>
            <person name="Stevens C."/>
            <person name="Dowd S."/>
        </authorList>
    </citation>
    <scope>NUCLEOTIDE SEQUENCE [LARGE SCALE GENOMIC DNA]</scope>
    <source>
        <strain evidence="2 3">WIWO2</strain>
    </source>
</reference>
<proteinExistence type="predicted"/>
<accession>A0ABT5BT34</accession>
<dbReference type="Proteomes" id="UP001217485">
    <property type="component" value="Unassembled WGS sequence"/>
</dbReference>
<comment type="caution">
    <text evidence="2">The sequence shown here is derived from an EMBL/GenBank/DDBJ whole genome shotgun (WGS) entry which is preliminary data.</text>
</comment>
<gene>
    <name evidence="2" type="ORF">POL72_03930</name>
</gene>
<dbReference type="SUPFAM" id="SSF56801">
    <property type="entry name" value="Acetyl-CoA synthetase-like"/>
    <property type="match status" value="1"/>
</dbReference>
<dbReference type="Gene3D" id="3.40.50.12780">
    <property type="entry name" value="N-terminal domain of ligase-like"/>
    <property type="match status" value="1"/>
</dbReference>
<dbReference type="InterPro" id="IPR042099">
    <property type="entry name" value="ANL_N_sf"/>
</dbReference>
<evidence type="ECO:0000313" key="3">
    <source>
        <dbReference type="Proteomes" id="UP001217485"/>
    </source>
</evidence>
<evidence type="ECO:0000256" key="1">
    <source>
        <dbReference type="SAM" id="MobiDB-lite"/>
    </source>
</evidence>
<feature type="region of interest" description="Disordered" evidence="1">
    <location>
        <begin position="431"/>
        <end position="456"/>
    </location>
</feature>
<dbReference type="PANTHER" id="PTHR43845">
    <property type="entry name" value="BLR5969 PROTEIN"/>
    <property type="match status" value="1"/>
</dbReference>
<feature type="compositionally biased region" description="Low complexity" evidence="1">
    <location>
        <begin position="447"/>
        <end position="456"/>
    </location>
</feature>
<evidence type="ECO:0000313" key="2">
    <source>
        <dbReference type="EMBL" id="MDC0676878.1"/>
    </source>
</evidence>
<sequence>MSMRYESAPAARTARELRREVVGRLDRVLTAARRAEYYAGILPRDATGFDALALAPVTTQKAYSDAMMTAPERLKSGEEHGGVVLQTGGTSGEPKFSIYSGAEIREMIRSGVRMLSLMGVRKEHNVANCLAIGELYGGLITLEHELLELGARSLPFGPHVEPAFFLNAARRMRIDVLFANPLSFMHKLRKIHEVEPSFGFELLLYGGAGLSPVDADWLRTHMGVRRIASVIASVDALQFGFQCSHCTGNEHHTLDDFNHVEIVDDDGRPVEEGEEGRIVLTSLYRTLYPLVRYDIGDRGRFLDEACACGLPYRKIEFLGRGGEFLKLSSDATVWVHQLVKAFSDEGPSAMQIVLDRYKHNAHLVVRLEGAHLDEREIRRKILERLPVLGKSVERGSILVSVDVLAEGALLRSERTGKVPLVVDRRFKTGSEPSALREAGARPHAGEDGAAALEGAR</sequence>
<keyword evidence="3" id="KW-1185">Reference proteome</keyword>
<name>A0ABT5BT34_9BACT</name>
<dbReference type="EMBL" id="JAQNDK010000001">
    <property type="protein sequence ID" value="MDC0676878.1"/>
    <property type="molecule type" value="Genomic_DNA"/>
</dbReference>
<dbReference type="RefSeq" id="WP_272093652.1">
    <property type="nucleotide sequence ID" value="NZ_JAQNDK010000001.1"/>
</dbReference>
<dbReference type="PANTHER" id="PTHR43845:SF1">
    <property type="entry name" value="BLR5969 PROTEIN"/>
    <property type="match status" value="1"/>
</dbReference>
<organism evidence="2 3">
    <name type="scientific">Sorangium atrum</name>
    <dbReference type="NCBI Taxonomy" id="2995308"/>
    <lineage>
        <taxon>Bacteria</taxon>
        <taxon>Pseudomonadati</taxon>
        <taxon>Myxococcota</taxon>
        <taxon>Polyangia</taxon>
        <taxon>Polyangiales</taxon>
        <taxon>Polyangiaceae</taxon>
        <taxon>Sorangium</taxon>
    </lineage>
</organism>
<protein>
    <submittedName>
        <fullName evidence="2">Uncharacterized protein</fullName>
    </submittedName>
</protein>